<protein>
    <recommendedName>
        <fullName evidence="12">3CxxC-type domain-containing protein</fullName>
    </recommendedName>
</protein>
<evidence type="ECO:0000256" key="9">
    <source>
        <dbReference type="ARBA" id="ARBA00022943"/>
    </source>
</evidence>
<evidence type="ECO:0000256" key="8">
    <source>
        <dbReference type="ARBA" id="ARBA00022884"/>
    </source>
</evidence>
<evidence type="ECO:0000256" key="11">
    <source>
        <dbReference type="SAM" id="MobiDB-lite"/>
    </source>
</evidence>
<keyword evidence="8" id="KW-0694">RNA-binding</keyword>
<feature type="compositionally biased region" description="Acidic residues" evidence="11">
    <location>
        <begin position="211"/>
        <end position="226"/>
    </location>
</feature>
<accession>A0AAE1D6G1</accession>
<feature type="domain" description="3CxxC-type" evidence="12">
    <location>
        <begin position="7"/>
        <end position="94"/>
    </location>
</feature>
<keyword evidence="14" id="KW-1185">Reference proteome</keyword>
<evidence type="ECO:0000256" key="5">
    <source>
        <dbReference type="ARBA" id="ARBA00022771"/>
    </source>
</evidence>
<dbReference type="GO" id="GO:0008270">
    <property type="term" value="F:zinc ion binding"/>
    <property type="evidence" value="ECO:0007669"/>
    <property type="project" value="UniProtKB-KW"/>
</dbReference>
<comment type="similarity">
    <text evidence="10">Belongs to the ZAR1 family.</text>
</comment>
<dbReference type="GO" id="GO:0017148">
    <property type="term" value="P:negative regulation of translation"/>
    <property type="evidence" value="ECO:0007669"/>
    <property type="project" value="UniProtKB-ARBA"/>
</dbReference>
<proteinExistence type="inferred from homology"/>
<name>A0AAE1D6G1_9GAST</name>
<feature type="region of interest" description="Disordered" evidence="11">
    <location>
        <begin position="204"/>
        <end position="226"/>
    </location>
</feature>
<comment type="caution">
    <text evidence="13">The sequence shown here is derived from an EMBL/GenBank/DDBJ whole genome shotgun (WGS) entry which is preliminary data.</text>
</comment>
<evidence type="ECO:0000313" key="13">
    <source>
        <dbReference type="EMBL" id="KAK3758188.1"/>
    </source>
</evidence>
<organism evidence="13 14">
    <name type="scientific">Elysia crispata</name>
    <name type="common">lettuce slug</name>
    <dbReference type="NCBI Taxonomy" id="231223"/>
    <lineage>
        <taxon>Eukaryota</taxon>
        <taxon>Metazoa</taxon>
        <taxon>Spiralia</taxon>
        <taxon>Lophotrochozoa</taxon>
        <taxon>Mollusca</taxon>
        <taxon>Gastropoda</taxon>
        <taxon>Heterobranchia</taxon>
        <taxon>Euthyneura</taxon>
        <taxon>Panpulmonata</taxon>
        <taxon>Sacoglossa</taxon>
        <taxon>Placobranchoidea</taxon>
        <taxon>Plakobranchidae</taxon>
        <taxon>Elysia</taxon>
    </lineage>
</organism>
<dbReference type="InterPro" id="IPR036280">
    <property type="entry name" value="Multihaem_cyt_sf"/>
</dbReference>
<sequence length="329" mass="37643">MTSKEKRSYGFFRCPSCHKQWESSHVYGNFVNGKFKVTYGQQCKTCNIMTKPYRTEPLKCRECGMESCSCVKDKRHIDAKKPHRSDLCERTSAILDPQVMNSKERRWHVNHSKSSQTDHQKSVTFYPQELQAMAEDSDNEGAGYSDDELYQGAGYSDDELYQGAGYSDDELYQGAGYSDDELYQGAGYSDDELYQGAGYSDDELYQGAGYSDDEDSEDGDSDDDDLFAGDDLKRRYGFFKCTSCRKSWESSHVYCYSFAGTFEAKYGQECKHCKVMVKPYRTEPLKCRECGMEQCTCSRYDGRDKRNIDAAKPHRRDLCGKCRAGFPCQ</sequence>
<keyword evidence="4" id="KW-0479">Metal-binding</keyword>
<dbReference type="PANTHER" id="PTHR31054:SF3">
    <property type="entry name" value="ZYGOTE ARREST PROTEIN 1-LIKE"/>
    <property type="match status" value="1"/>
</dbReference>
<keyword evidence="6" id="KW-0221">Differentiation</keyword>
<evidence type="ECO:0000259" key="12">
    <source>
        <dbReference type="SMART" id="SM01328"/>
    </source>
</evidence>
<keyword evidence="7" id="KW-0862">Zinc</keyword>
<dbReference type="GO" id="GO:0048477">
    <property type="term" value="P:oogenesis"/>
    <property type="evidence" value="ECO:0007669"/>
    <property type="project" value="UniProtKB-KW"/>
</dbReference>
<dbReference type="PANTHER" id="PTHR31054">
    <property type="entry name" value="ZYGOTE ARREST PROTEIN 1-LIKE ISOFORM X1"/>
    <property type="match status" value="1"/>
</dbReference>
<evidence type="ECO:0000256" key="6">
    <source>
        <dbReference type="ARBA" id="ARBA00022782"/>
    </source>
</evidence>
<dbReference type="GO" id="GO:0003729">
    <property type="term" value="F:mRNA binding"/>
    <property type="evidence" value="ECO:0007669"/>
    <property type="project" value="UniProtKB-ARBA"/>
</dbReference>
<feature type="region of interest" description="Disordered" evidence="11">
    <location>
        <begin position="103"/>
        <end position="122"/>
    </location>
</feature>
<evidence type="ECO:0000256" key="2">
    <source>
        <dbReference type="ARBA" id="ARBA00022473"/>
    </source>
</evidence>
<dbReference type="AlphaFoldDB" id="A0AAE1D6G1"/>
<dbReference type="GO" id="GO:0006412">
    <property type="term" value="P:translation"/>
    <property type="evidence" value="ECO:0007669"/>
    <property type="project" value="TreeGrafter"/>
</dbReference>
<dbReference type="SMART" id="SM01328">
    <property type="entry name" value="zf-3CxxC"/>
    <property type="match status" value="2"/>
</dbReference>
<reference evidence="13" key="1">
    <citation type="journal article" date="2023" name="G3 (Bethesda)">
        <title>A reference genome for the long-term kleptoplast-retaining sea slug Elysia crispata morphotype clarki.</title>
        <authorList>
            <person name="Eastman K.E."/>
            <person name="Pendleton A.L."/>
            <person name="Shaikh M.A."/>
            <person name="Suttiyut T."/>
            <person name="Ogas R."/>
            <person name="Tomko P."/>
            <person name="Gavelis G."/>
            <person name="Widhalm J.R."/>
            <person name="Wisecaver J.H."/>
        </authorList>
    </citation>
    <scope>NUCLEOTIDE SEQUENCE</scope>
    <source>
        <strain evidence="13">ECLA1</strain>
    </source>
</reference>
<comment type="subcellular location">
    <subcellularLocation>
        <location evidence="1">Cytoplasm</location>
    </subcellularLocation>
</comment>
<evidence type="ECO:0000256" key="4">
    <source>
        <dbReference type="ARBA" id="ARBA00022723"/>
    </source>
</evidence>
<keyword evidence="9" id="KW-0896">Oogenesis</keyword>
<dbReference type="SUPFAM" id="SSF48695">
    <property type="entry name" value="Multiheme cytochromes"/>
    <property type="match status" value="1"/>
</dbReference>
<evidence type="ECO:0000256" key="3">
    <source>
        <dbReference type="ARBA" id="ARBA00022490"/>
    </source>
</evidence>
<dbReference type="InterPro" id="IPR027377">
    <property type="entry name" value="ZAR1/RTP1-5-like_Znf-3CxxC"/>
</dbReference>
<gene>
    <name evidence="13" type="ORF">RRG08_027820</name>
</gene>
<dbReference type="GO" id="GO:0005737">
    <property type="term" value="C:cytoplasm"/>
    <property type="evidence" value="ECO:0007669"/>
    <property type="project" value="UniProtKB-SubCell"/>
</dbReference>
<evidence type="ECO:0000256" key="1">
    <source>
        <dbReference type="ARBA" id="ARBA00004496"/>
    </source>
</evidence>
<keyword evidence="3" id="KW-0963">Cytoplasm</keyword>
<evidence type="ECO:0000313" key="14">
    <source>
        <dbReference type="Proteomes" id="UP001283361"/>
    </source>
</evidence>
<keyword evidence="2" id="KW-0217">Developmental protein</keyword>
<evidence type="ECO:0000256" key="10">
    <source>
        <dbReference type="ARBA" id="ARBA00034699"/>
    </source>
</evidence>
<dbReference type="InterPro" id="IPR026775">
    <property type="entry name" value="Zar1"/>
</dbReference>
<dbReference type="Proteomes" id="UP001283361">
    <property type="component" value="Unassembled WGS sequence"/>
</dbReference>
<keyword evidence="5" id="KW-0863">Zinc-finger</keyword>
<evidence type="ECO:0000256" key="7">
    <source>
        <dbReference type="ARBA" id="ARBA00022833"/>
    </source>
</evidence>
<dbReference type="EMBL" id="JAWDGP010005296">
    <property type="protein sequence ID" value="KAK3758188.1"/>
    <property type="molecule type" value="Genomic_DNA"/>
</dbReference>
<feature type="domain" description="3CxxC-type" evidence="12">
    <location>
        <begin position="234"/>
        <end position="325"/>
    </location>
</feature>
<dbReference type="Pfam" id="PF13695">
    <property type="entry name" value="Zn_ribbon_3CxxC"/>
    <property type="match status" value="2"/>
</dbReference>